<accession>A0ACC2Z9E3</accession>
<proteinExistence type="predicted"/>
<gene>
    <name evidence="1" type="ORF">H2199_003749</name>
</gene>
<evidence type="ECO:0000313" key="1">
    <source>
        <dbReference type="EMBL" id="KAJ9643883.1"/>
    </source>
</evidence>
<dbReference type="Proteomes" id="UP001172680">
    <property type="component" value="Unassembled WGS sequence"/>
</dbReference>
<protein>
    <submittedName>
        <fullName evidence="1">Uncharacterized protein</fullName>
    </submittedName>
</protein>
<organism evidence="1 2">
    <name type="scientific">Coniosporium tulheliwenetii</name>
    <dbReference type="NCBI Taxonomy" id="3383036"/>
    <lineage>
        <taxon>Eukaryota</taxon>
        <taxon>Fungi</taxon>
        <taxon>Dikarya</taxon>
        <taxon>Ascomycota</taxon>
        <taxon>Pezizomycotina</taxon>
        <taxon>Dothideomycetes</taxon>
        <taxon>Dothideomycetes incertae sedis</taxon>
        <taxon>Coniosporium</taxon>
    </lineage>
</organism>
<dbReference type="EMBL" id="JAPDRP010000010">
    <property type="protein sequence ID" value="KAJ9643883.1"/>
    <property type="molecule type" value="Genomic_DNA"/>
</dbReference>
<keyword evidence="2" id="KW-1185">Reference proteome</keyword>
<name>A0ACC2Z9E3_9PEZI</name>
<comment type="caution">
    <text evidence="1">The sequence shown here is derived from an EMBL/GenBank/DDBJ whole genome shotgun (WGS) entry which is preliminary data.</text>
</comment>
<evidence type="ECO:0000313" key="2">
    <source>
        <dbReference type="Proteomes" id="UP001172680"/>
    </source>
</evidence>
<reference evidence="1" key="1">
    <citation type="submission" date="2022-10" db="EMBL/GenBank/DDBJ databases">
        <title>Culturing micro-colonial fungi from biological soil crusts in the Mojave desert and describing Neophaeococcomyces mojavensis, and introducing the new genera and species Taxawa tesnikishii.</title>
        <authorList>
            <person name="Kurbessoian T."/>
            <person name="Stajich J.E."/>
        </authorList>
    </citation>
    <scope>NUCLEOTIDE SEQUENCE</scope>
    <source>
        <strain evidence="1">JES_115</strain>
    </source>
</reference>
<sequence>MDATSPTPHRENLESGHDFEFGIACLFERVVQRLEEALTENGCSWIFGTGTRTLEIIKITFWDELRKRVHSIDYLTMQVEPILTFTEVGSEAGIVCKVREELAKWEGQRCDIVSQVQEPGQAMPHLSAGVGVPEPIIKSSVLAAATKKMSQKALNQRGCPEISQWVGPRLFYPLATLVDCVRAPEHLSFQNPLSKIEDKDERLSHLSNFCMPFLVGVQHPFQHFTSLDAHLSTLLPDATTGHPSVHTTTPTSSGRRPSHQERVNDILHRLPSLPQRLFSLPFNSKRLPTGQGTMWDRISGGIWDPRYLAAGADPLIELQQPPSDDAESILQRLTNLQDYTWSHLYVTAFIDTNSIVFTTKIAFLDNRPDLEFARQFQQYVNILAEMIDVFENLSDAAAFELEDRFDDPDPSVQAMKAALFPEVDEGHHQGRAVVKVFLWTVWQRSVMLYFYYIIGVQLRQGYSPEWSDFFAIRGIVRLDSLDAETYRHPCTEYMCSWAFELLRVSSRTLAVSHVWAHGQGGRPESGINECLHKRYFSLASNFHCDSYWIDSACVPSDAGLRKEAISTINDVFATCDVVLVSDADLQSVDITSTSVDSLETLLSVLLVCDWNVRAWTMLEAMRGNRSIHLLCKDDHTIPLMTLLQRVHSGGAIDLAVLLGSTQHLLPSVDPTQAQRVEDAGYLLSQRYASHPADELRIWSLLNNKIPSTDPLKFWKAQSEVRTAFLMSSAPRVNSKGTSGFGWAPATPRIVLQSRSVSLPRTSEENLTQSYTVRYPSYDGSSSYVARITEKGLLVGKWLARDIDYELLSAYRQDFCDSNMAQAEQVYGEDYRNIDNHLTTDVEVYGLPDTAGACEIIAALLANSYKVRLLRPLQGDGNAAYGGGENRGDAWGYIAALCCVRAGADEWEWKGVYQWSEESLVPEWKIEEMVII</sequence>